<dbReference type="SMART" id="SM00471">
    <property type="entry name" value="HDc"/>
    <property type="match status" value="1"/>
</dbReference>
<dbReference type="InterPro" id="IPR003607">
    <property type="entry name" value="HD/PDEase_dom"/>
</dbReference>
<organism evidence="2 3">
    <name type="scientific">Blautia argi</name>
    <dbReference type="NCBI Taxonomy" id="1912897"/>
    <lineage>
        <taxon>Bacteria</taxon>
        <taxon>Bacillati</taxon>
        <taxon>Bacillota</taxon>
        <taxon>Clostridia</taxon>
        <taxon>Lachnospirales</taxon>
        <taxon>Lachnospiraceae</taxon>
        <taxon>Blautia</taxon>
    </lineage>
</organism>
<dbReference type="CDD" id="cd00077">
    <property type="entry name" value="HDc"/>
    <property type="match status" value="1"/>
</dbReference>
<feature type="domain" description="HD-GYP" evidence="1">
    <location>
        <begin position="1"/>
        <end position="179"/>
    </location>
</feature>
<name>A0A2Z4UCE6_9FIRM</name>
<dbReference type="OrthoDB" id="9804747at2"/>
<evidence type="ECO:0000313" key="3">
    <source>
        <dbReference type="Proteomes" id="UP000250003"/>
    </source>
</evidence>
<dbReference type="InterPro" id="IPR006675">
    <property type="entry name" value="HDIG_dom"/>
</dbReference>
<evidence type="ECO:0000313" key="2">
    <source>
        <dbReference type="EMBL" id="AWY98534.1"/>
    </source>
</evidence>
<dbReference type="AlphaFoldDB" id="A0A2Z4UCE6"/>
<dbReference type="PANTHER" id="PTHR43155:SF2">
    <property type="entry name" value="CYCLIC DI-GMP PHOSPHODIESTERASE PA4108"/>
    <property type="match status" value="1"/>
</dbReference>
<dbReference type="Pfam" id="PF13487">
    <property type="entry name" value="HD_5"/>
    <property type="match status" value="1"/>
</dbReference>
<evidence type="ECO:0000259" key="1">
    <source>
        <dbReference type="PROSITE" id="PS51832"/>
    </source>
</evidence>
<dbReference type="Gene3D" id="1.10.3210.10">
    <property type="entry name" value="Hypothetical protein af1432"/>
    <property type="match status" value="1"/>
</dbReference>
<protein>
    <submittedName>
        <fullName evidence="2">Phosphohydrolase</fullName>
    </submittedName>
</protein>
<sequence>MVKMSEKIIRYDLETEIDHGIEVSNLAYATAKELGLAENLCYELAVAGMVHDIGKLRLSRYMSGEENPLVIEEIKYVRRHTQLGCEVLKKRGYSPFVLEAVYYHHENYDGSGYPENLRGEEIPLGSRILRVCDTYAALTEKRPYRDAFGQETAFRMMIDEVKNFDMQIFLAFQRAIHKS</sequence>
<dbReference type="PANTHER" id="PTHR43155">
    <property type="entry name" value="CYCLIC DI-GMP PHOSPHODIESTERASE PA4108-RELATED"/>
    <property type="match status" value="1"/>
</dbReference>
<dbReference type="GO" id="GO:0016787">
    <property type="term" value="F:hydrolase activity"/>
    <property type="evidence" value="ECO:0007669"/>
    <property type="project" value="UniProtKB-KW"/>
</dbReference>
<accession>A0A2Z4UCE6</accession>
<dbReference type="NCBIfam" id="TIGR00277">
    <property type="entry name" value="HDIG"/>
    <property type="match status" value="1"/>
</dbReference>
<dbReference type="KEGG" id="blau:DQQ01_10645"/>
<dbReference type="InterPro" id="IPR037522">
    <property type="entry name" value="HD_GYP_dom"/>
</dbReference>
<dbReference type="EMBL" id="CP030280">
    <property type="protein sequence ID" value="AWY98534.1"/>
    <property type="molecule type" value="Genomic_DNA"/>
</dbReference>
<proteinExistence type="predicted"/>
<dbReference type="SUPFAM" id="SSF109604">
    <property type="entry name" value="HD-domain/PDEase-like"/>
    <property type="match status" value="1"/>
</dbReference>
<dbReference type="Proteomes" id="UP000250003">
    <property type="component" value="Chromosome"/>
</dbReference>
<keyword evidence="2" id="KW-0378">Hydrolase</keyword>
<dbReference type="PROSITE" id="PS51832">
    <property type="entry name" value="HD_GYP"/>
    <property type="match status" value="1"/>
</dbReference>
<gene>
    <name evidence="2" type="ORF">DQQ01_10645</name>
</gene>
<keyword evidence="3" id="KW-1185">Reference proteome</keyword>
<reference evidence="3" key="1">
    <citation type="submission" date="2018-06" db="EMBL/GenBank/DDBJ databases">
        <title>Description of Blautia argi sp. nov., a new anaerobic isolated from dog feces.</title>
        <authorList>
            <person name="Chang Y.-H."/>
            <person name="Paek J."/>
            <person name="Shin Y."/>
        </authorList>
    </citation>
    <scope>NUCLEOTIDE SEQUENCE [LARGE SCALE GENOMIC DNA]</scope>
    <source>
        <strain evidence="3">KCTC 15426</strain>
    </source>
</reference>